<dbReference type="OrthoDB" id="2155647at2"/>
<sequence length="185" mass="21104">MTLYYYIAADHELPTGSFGMKKTTMKLIDALKLGPPQKDVTPIHSIVDLSHLYEEETDVYETEEDAAGLYVSGPLQSQHTAAYFQHPFVYQIDPDGGSFCISKQSRKHSPTAYLTGRKCLTQLFSYIHNNLGTGGFVELYAAWAHGMDRFSEPPDRSLDFTLDLNTFELGDEFEWKERQYIMVKK</sequence>
<dbReference type="EMBL" id="RHLK01000010">
    <property type="protein sequence ID" value="MVP01224.1"/>
    <property type="molecule type" value="Genomic_DNA"/>
</dbReference>
<comment type="caution">
    <text evidence="1">The sequence shown here is derived from an EMBL/GenBank/DDBJ whole genome shotgun (WGS) entry which is preliminary data.</text>
</comment>
<reference evidence="1 2" key="1">
    <citation type="journal article" date="2019" name="Microorganisms">
        <title>Paenibacillus lutrae sp. nov., A Chitinolytic Species Isolated from A River Otter in Castril Natural Park, Granada, Spain.</title>
        <authorList>
            <person name="Rodriguez M."/>
            <person name="Reina J.C."/>
            <person name="Bejar V."/>
            <person name="Llamas I."/>
        </authorList>
    </citation>
    <scope>NUCLEOTIDE SEQUENCE [LARGE SCALE GENOMIC DNA]</scope>
    <source>
        <strain evidence="1 2">N10</strain>
    </source>
</reference>
<dbReference type="Proteomes" id="UP000490800">
    <property type="component" value="Unassembled WGS sequence"/>
</dbReference>
<gene>
    <name evidence="1" type="ORF">EDM21_17135</name>
</gene>
<proteinExistence type="predicted"/>
<dbReference type="AlphaFoldDB" id="A0A7X3K0G5"/>
<dbReference type="RefSeq" id="WP_157337407.1">
    <property type="nucleotide sequence ID" value="NZ_RHLK01000010.1"/>
</dbReference>
<keyword evidence="2" id="KW-1185">Reference proteome</keyword>
<protein>
    <submittedName>
        <fullName evidence="1">Uncharacterized protein</fullName>
    </submittedName>
</protein>
<evidence type="ECO:0000313" key="2">
    <source>
        <dbReference type="Proteomes" id="UP000490800"/>
    </source>
</evidence>
<evidence type="ECO:0000313" key="1">
    <source>
        <dbReference type="EMBL" id="MVP01224.1"/>
    </source>
</evidence>
<organism evidence="1 2">
    <name type="scientific">Paenibacillus lutrae</name>
    <dbReference type="NCBI Taxonomy" id="2078573"/>
    <lineage>
        <taxon>Bacteria</taxon>
        <taxon>Bacillati</taxon>
        <taxon>Bacillota</taxon>
        <taxon>Bacilli</taxon>
        <taxon>Bacillales</taxon>
        <taxon>Paenibacillaceae</taxon>
        <taxon>Paenibacillus</taxon>
    </lineage>
</organism>
<name>A0A7X3K0G5_9BACL</name>
<accession>A0A7X3K0G5</accession>